<sequence>MSGSIWTAIVGTVLGCAYAVVLGLQILVWNPMAAAQGQSLAGVHAHLASAGEALNPAFPLVAAGIGIALSVLLLVFVITGAIRGAGVVIAYLGLLIMGLPAYWASSFGIGMSLADGYNVSGGDRAPGGLVLALVSAAALLGLVVLAGTRSVRRTLPRSAGGA</sequence>
<evidence type="ECO:0000313" key="3">
    <source>
        <dbReference type="Proteomes" id="UP000033448"/>
    </source>
</evidence>
<keyword evidence="1" id="KW-0812">Transmembrane</keyword>
<reference evidence="2 3" key="1">
    <citation type="submission" date="2015-02" db="EMBL/GenBank/DDBJ databases">
        <title>Draft genome sequences of ten Microbacterium spp. with emphasis on heavy metal contaminated environments.</title>
        <authorList>
            <person name="Corretto E."/>
        </authorList>
    </citation>
    <scope>NUCLEOTIDE SEQUENCE [LARGE SCALE GENOMIC DNA]</scope>
    <source>
        <strain evidence="2 3">DSM 23848</strain>
    </source>
</reference>
<proteinExistence type="predicted"/>
<keyword evidence="3" id="KW-1185">Reference proteome</keyword>
<dbReference type="RefSeq" id="WP_045249020.1">
    <property type="nucleotide sequence ID" value="NZ_JYIT01000045.1"/>
</dbReference>
<name>A0A0F0LAB7_9MICO</name>
<dbReference type="Proteomes" id="UP000033448">
    <property type="component" value="Unassembled WGS sequence"/>
</dbReference>
<feature type="transmembrane region" description="Helical" evidence="1">
    <location>
        <begin position="57"/>
        <end position="78"/>
    </location>
</feature>
<dbReference type="OrthoDB" id="4794482at2"/>
<accession>A0A0F0LAB7</accession>
<protein>
    <submittedName>
        <fullName evidence="2">Uncharacterized protein</fullName>
    </submittedName>
</protein>
<comment type="caution">
    <text evidence="2">The sequence shown here is derived from an EMBL/GenBank/DDBJ whole genome shotgun (WGS) entry which is preliminary data.</text>
</comment>
<feature type="transmembrane region" description="Helical" evidence="1">
    <location>
        <begin position="85"/>
        <end position="105"/>
    </location>
</feature>
<keyword evidence="1" id="KW-1133">Transmembrane helix</keyword>
<dbReference type="PATRIC" id="fig|582680.7.peg.286"/>
<dbReference type="AlphaFoldDB" id="A0A0F0LAB7"/>
<organism evidence="2 3">
    <name type="scientific">Microbacterium azadirachtae</name>
    <dbReference type="NCBI Taxonomy" id="582680"/>
    <lineage>
        <taxon>Bacteria</taxon>
        <taxon>Bacillati</taxon>
        <taxon>Actinomycetota</taxon>
        <taxon>Actinomycetes</taxon>
        <taxon>Micrococcales</taxon>
        <taxon>Microbacteriaceae</taxon>
        <taxon>Microbacterium</taxon>
    </lineage>
</organism>
<gene>
    <name evidence="2" type="ORF">RL72_00273</name>
</gene>
<evidence type="ECO:0000256" key="1">
    <source>
        <dbReference type="SAM" id="Phobius"/>
    </source>
</evidence>
<feature type="transmembrane region" description="Helical" evidence="1">
    <location>
        <begin position="125"/>
        <end position="147"/>
    </location>
</feature>
<dbReference type="EMBL" id="JYIT01000045">
    <property type="protein sequence ID" value="KJL30142.1"/>
    <property type="molecule type" value="Genomic_DNA"/>
</dbReference>
<evidence type="ECO:0000313" key="2">
    <source>
        <dbReference type="EMBL" id="KJL30142.1"/>
    </source>
</evidence>
<keyword evidence="1" id="KW-0472">Membrane</keyword>